<name>A0A1P8K3N7_9BURK</name>
<evidence type="ECO:0000313" key="3">
    <source>
        <dbReference type="Proteomes" id="UP000186609"/>
    </source>
</evidence>
<evidence type="ECO:0000259" key="1">
    <source>
        <dbReference type="Pfam" id="PF16036"/>
    </source>
</evidence>
<dbReference type="EMBL" id="CP019236">
    <property type="protein sequence ID" value="APW40620.1"/>
    <property type="molecule type" value="Genomic_DNA"/>
</dbReference>
<protein>
    <recommendedName>
        <fullName evidence="1">Chalcone isomerase domain-containing protein</fullName>
    </recommendedName>
</protein>
<evidence type="ECO:0000313" key="2">
    <source>
        <dbReference type="EMBL" id="APW40620.1"/>
    </source>
</evidence>
<feature type="domain" description="Chalcone isomerase" evidence="1">
    <location>
        <begin position="14"/>
        <end position="182"/>
    </location>
</feature>
<dbReference type="InterPro" id="IPR016088">
    <property type="entry name" value="Chalcone_isomerase_3-sand"/>
</dbReference>
<dbReference type="AlphaFoldDB" id="A0A1P8K3N7"/>
<dbReference type="InterPro" id="IPR016087">
    <property type="entry name" value="Chalcone_isomerase"/>
</dbReference>
<organism evidence="2 3">
    <name type="scientific">Rhodoferax koreensis</name>
    <dbReference type="NCBI Taxonomy" id="1842727"/>
    <lineage>
        <taxon>Bacteria</taxon>
        <taxon>Pseudomonadati</taxon>
        <taxon>Pseudomonadota</taxon>
        <taxon>Betaproteobacteria</taxon>
        <taxon>Burkholderiales</taxon>
        <taxon>Comamonadaceae</taxon>
        <taxon>Rhodoferax</taxon>
    </lineage>
</organism>
<dbReference type="SUPFAM" id="SSF54626">
    <property type="entry name" value="Chalcone isomerase"/>
    <property type="match status" value="1"/>
</dbReference>
<accession>A0A1P8K3N7</accession>
<dbReference type="InterPro" id="IPR036298">
    <property type="entry name" value="Chalcone_isomerase_sf"/>
</dbReference>
<dbReference type="Proteomes" id="UP000186609">
    <property type="component" value="Chromosome"/>
</dbReference>
<dbReference type="STRING" id="1842727.RD110_10530"/>
<reference evidence="2 3" key="1">
    <citation type="submission" date="2017-01" db="EMBL/GenBank/DDBJ databases">
        <authorList>
            <person name="Mah S.A."/>
            <person name="Swanson W.J."/>
            <person name="Moy G.W."/>
            <person name="Vacquier V.D."/>
        </authorList>
    </citation>
    <scope>NUCLEOTIDE SEQUENCE [LARGE SCALE GENOMIC DNA]</scope>
    <source>
        <strain evidence="2 3">DCY110</strain>
    </source>
</reference>
<keyword evidence="3" id="KW-1185">Reference proteome</keyword>
<dbReference type="KEGG" id="rhy:RD110_10530"/>
<gene>
    <name evidence="2" type="ORF">RD110_10530</name>
</gene>
<sequence>MVAVLALACGPAAAATLEGARFDDTVRLAGSDLRLNGLGLRAVSILKGYVAGLYLTQKAGTGEEAMAAPGPKRVQMRLLIDAPPQVFNKALVSGIRKNASEAELAALRERIDLFESMIDAAGTLRQGDTVDLDYEPARGMTLAVNGKAQPAVVPGADFYNAVLGIFVGPRPVDAKLKSGLLGQ</sequence>
<proteinExistence type="predicted"/>
<dbReference type="GO" id="GO:0016872">
    <property type="term" value="F:intramolecular lyase activity"/>
    <property type="evidence" value="ECO:0007669"/>
    <property type="project" value="InterPro"/>
</dbReference>
<dbReference type="Gene3D" id="3.50.70.10">
    <property type="match status" value="1"/>
</dbReference>
<dbReference type="Pfam" id="PF16036">
    <property type="entry name" value="Chalcone_3"/>
    <property type="match status" value="1"/>
</dbReference>